<organism evidence="2">
    <name type="scientific">Myoviridae sp. ct6eX13</name>
    <dbReference type="NCBI Taxonomy" id="2827660"/>
    <lineage>
        <taxon>Viruses</taxon>
        <taxon>Duplodnaviria</taxon>
        <taxon>Heunggongvirae</taxon>
        <taxon>Uroviricota</taxon>
        <taxon>Caudoviricetes</taxon>
    </lineage>
</organism>
<protein>
    <submittedName>
        <fullName evidence="2">Tail tube protein</fullName>
    </submittedName>
</protein>
<name>A0A8S5T503_9CAUD</name>
<proteinExistence type="predicted"/>
<reference evidence="2" key="1">
    <citation type="journal article" date="2021" name="Proc. Natl. Acad. Sci. U.S.A.">
        <title>A Catalog of Tens of Thousands of Viruses from Human Metagenomes Reveals Hidden Associations with Chronic Diseases.</title>
        <authorList>
            <person name="Tisza M.J."/>
            <person name="Buck C.B."/>
        </authorList>
    </citation>
    <scope>NUCLEOTIDE SEQUENCE</scope>
    <source>
        <strain evidence="2">Ct6eX13</strain>
    </source>
</reference>
<dbReference type="EMBL" id="BK032750">
    <property type="protein sequence ID" value="DAF58313.1"/>
    <property type="molecule type" value="Genomic_DNA"/>
</dbReference>
<evidence type="ECO:0000313" key="2">
    <source>
        <dbReference type="EMBL" id="DAF58313.1"/>
    </source>
</evidence>
<dbReference type="NCBIfam" id="TIGR01603">
    <property type="entry name" value="maj_tail_phi13"/>
    <property type="match status" value="1"/>
</dbReference>
<accession>A0A8S5T503</accession>
<dbReference type="InterPro" id="IPR006490">
    <property type="entry name" value="Maj_tail_phi13"/>
</dbReference>
<sequence length="192" mass="20822">MANENKVQFNLKNVHYAVLTEAKTGGATTYSWGTPVAVPGAVNLNLEQQGEITKFYADGIVYYQSPVNNGYEGDLEMARIVDKMLQDVWGMTLGTTSKVLTENANTEAKAFALLFQIDGDANEDCYVLYNCTGTRPAIAAKTKEDTKEPQTQSSTISAAPLGNGNVMARTTSETPEATKNSWFNEVFVEGAV</sequence>
<evidence type="ECO:0000256" key="1">
    <source>
        <dbReference type="SAM" id="MobiDB-lite"/>
    </source>
</evidence>
<feature type="region of interest" description="Disordered" evidence="1">
    <location>
        <begin position="141"/>
        <end position="165"/>
    </location>
</feature>